<accession>A0A9X2LAP3</accession>
<reference evidence="6" key="1">
    <citation type="submission" date="2022-07" db="EMBL/GenBank/DDBJ databases">
        <title>Parvularcula maris sp. nov., an algicidal bacterium isolated from seawater.</title>
        <authorList>
            <person name="Li F."/>
        </authorList>
    </citation>
    <scope>NUCLEOTIDE SEQUENCE</scope>
    <source>
        <strain evidence="6">BGMRC 0090</strain>
    </source>
</reference>
<keyword evidence="4" id="KW-0720">Serine protease</keyword>
<dbReference type="InterPro" id="IPR047272">
    <property type="entry name" value="S49_SppA_C"/>
</dbReference>
<evidence type="ECO:0000256" key="1">
    <source>
        <dbReference type="ARBA" id="ARBA00008683"/>
    </source>
</evidence>
<evidence type="ECO:0000313" key="7">
    <source>
        <dbReference type="Proteomes" id="UP001142610"/>
    </source>
</evidence>
<evidence type="ECO:0000256" key="3">
    <source>
        <dbReference type="ARBA" id="ARBA00022801"/>
    </source>
</evidence>
<sequence length="281" mass="29778">MGFLSALGAPFRKLLGTEKPLVTVVELQGPIGAEAKPGRGLSAYSVESSLKKAFKRKNSKAVVLAINSPGGAPAQARMIMERARGLGIEKQLPVISYIEDVGASGGYLIALAGEEIIADPFAVVGSIGVVSASFGFQDAIAKLGIERRVHTAGSNKVRLDPFREERPEDKAKLEALLEQTHTIFKDIVAQRRGARIAGHEEKVFSADFYLAGEALELGLIDEVGDLRQVLKQRYGNDVKIKLISAARAGLLGKLGASFASELVSAAAMKLKGDALRSAAGR</sequence>
<dbReference type="InterPro" id="IPR029045">
    <property type="entry name" value="ClpP/crotonase-like_dom_sf"/>
</dbReference>
<dbReference type="AlphaFoldDB" id="A0A9X2LAP3"/>
<organism evidence="6 7">
    <name type="scientific">Parvularcula maris</name>
    <dbReference type="NCBI Taxonomy" id="2965077"/>
    <lineage>
        <taxon>Bacteria</taxon>
        <taxon>Pseudomonadati</taxon>
        <taxon>Pseudomonadota</taxon>
        <taxon>Alphaproteobacteria</taxon>
        <taxon>Parvularculales</taxon>
        <taxon>Parvularculaceae</taxon>
        <taxon>Parvularcula</taxon>
    </lineage>
</organism>
<dbReference type="CDD" id="cd07023">
    <property type="entry name" value="S49_Sppa_N_C"/>
    <property type="match status" value="1"/>
</dbReference>
<dbReference type="PANTHER" id="PTHR42987:SF8">
    <property type="entry name" value="PROTEINASE"/>
    <property type="match status" value="1"/>
</dbReference>
<dbReference type="EMBL" id="JANIBC010000003">
    <property type="protein sequence ID" value="MCQ8185107.1"/>
    <property type="molecule type" value="Genomic_DNA"/>
</dbReference>
<keyword evidence="7" id="KW-1185">Reference proteome</keyword>
<name>A0A9X2LAP3_9PROT</name>
<dbReference type="RefSeq" id="WP_256618968.1">
    <property type="nucleotide sequence ID" value="NZ_JANIBC010000003.1"/>
</dbReference>
<keyword evidence="3" id="KW-0378">Hydrolase</keyword>
<evidence type="ECO:0000256" key="4">
    <source>
        <dbReference type="ARBA" id="ARBA00022825"/>
    </source>
</evidence>
<dbReference type="InterPro" id="IPR002142">
    <property type="entry name" value="Peptidase_S49"/>
</dbReference>
<proteinExistence type="inferred from homology"/>
<evidence type="ECO:0000313" key="6">
    <source>
        <dbReference type="EMBL" id="MCQ8185107.1"/>
    </source>
</evidence>
<dbReference type="PANTHER" id="PTHR42987">
    <property type="entry name" value="PEPTIDASE S49"/>
    <property type="match status" value="1"/>
</dbReference>
<dbReference type="SUPFAM" id="SSF52096">
    <property type="entry name" value="ClpP/crotonase"/>
    <property type="match status" value="1"/>
</dbReference>
<dbReference type="Pfam" id="PF01343">
    <property type="entry name" value="Peptidase_S49"/>
    <property type="match status" value="1"/>
</dbReference>
<comment type="caution">
    <text evidence="6">The sequence shown here is derived from an EMBL/GenBank/DDBJ whole genome shotgun (WGS) entry which is preliminary data.</text>
</comment>
<keyword evidence="2" id="KW-0645">Protease</keyword>
<evidence type="ECO:0000256" key="2">
    <source>
        <dbReference type="ARBA" id="ARBA00022670"/>
    </source>
</evidence>
<gene>
    <name evidence="6" type="ORF">NOG11_06850</name>
</gene>
<dbReference type="GO" id="GO:0006508">
    <property type="term" value="P:proteolysis"/>
    <property type="evidence" value="ECO:0007669"/>
    <property type="project" value="UniProtKB-KW"/>
</dbReference>
<protein>
    <submittedName>
        <fullName evidence="6">S49 family peptidase</fullName>
    </submittedName>
</protein>
<dbReference type="GO" id="GO:0008236">
    <property type="term" value="F:serine-type peptidase activity"/>
    <property type="evidence" value="ECO:0007669"/>
    <property type="project" value="UniProtKB-KW"/>
</dbReference>
<feature type="domain" description="Peptidase S49" evidence="5">
    <location>
        <begin position="90"/>
        <end position="232"/>
    </location>
</feature>
<comment type="similarity">
    <text evidence="1">Belongs to the peptidase S49 family.</text>
</comment>
<dbReference type="Gene3D" id="3.90.226.10">
    <property type="entry name" value="2-enoyl-CoA Hydratase, Chain A, domain 1"/>
    <property type="match status" value="1"/>
</dbReference>
<evidence type="ECO:0000259" key="5">
    <source>
        <dbReference type="Pfam" id="PF01343"/>
    </source>
</evidence>
<dbReference type="Proteomes" id="UP001142610">
    <property type="component" value="Unassembled WGS sequence"/>
</dbReference>